<dbReference type="InterPro" id="IPR039426">
    <property type="entry name" value="TonB-dep_rcpt-like"/>
</dbReference>
<keyword evidence="16" id="KW-0675">Receptor</keyword>
<gene>
    <name evidence="16" type="ORF">GCM10011274_33260</name>
</gene>
<dbReference type="SUPFAM" id="SSF56935">
    <property type="entry name" value="Porins"/>
    <property type="match status" value="1"/>
</dbReference>
<evidence type="ECO:0000256" key="7">
    <source>
        <dbReference type="ARBA" id="ARBA00023065"/>
    </source>
</evidence>
<evidence type="ECO:0000259" key="15">
    <source>
        <dbReference type="Pfam" id="PF07715"/>
    </source>
</evidence>
<comment type="similarity">
    <text evidence="11 12">Belongs to the TonB-dependent receptor family.</text>
</comment>
<accession>A0A8H9IHG2</accession>
<feature type="domain" description="TonB-dependent receptor-like beta-barrel" evidence="14">
    <location>
        <begin position="368"/>
        <end position="781"/>
    </location>
</feature>
<evidence type="ECO:0000256" key="3">
    <source>
        <dbReference type="ARBA" id="ARBA00022452"/>
    </source>
</evidence>
<evidence type="ECO:0000313" key="16">
    <source>
        <dbReference type="EMBL" id="GGZ72336.1"/>
    </source>
</evidence>
<comment type="caution">
    <text evidence="16">The sequence shown here is derived from an EMBL/GenBank/DDBJ whole genome shotgun (WGS) entry which is preliminary data.</text>
</comment>
<organism evidence="16 17">
    <name type="scientific">Paraglaciecola chathamensis</name>
    <dbReference type="NCBI Taxonomy" id="368405"/>
    <lineage>
        <taxon>Bacteria</taxon>
        <taxon>Pseudomonadati</taxon>
        <taxon>Pseudomonadota</taxon>
        <taxon>Gammaproteobacteria</taxon>
        <taxon>Alteromonadales</taxon>
        <taxon>Alteromonadaceae</taxon>
        <taxon>Paraglaciecola</taxon>
    </lineage>
</organism>
<reference evidence="16" key="2">
    <citation type="submission" date="2020-09" db="EMBL/GenBank/DDBJ databases">
        <authorList>
            <person name="Sun Q."/>
            <person name="Kim S."/>
        </authorList>
    </citation>
    <scope>NUCLEOTIDE SEQUENCE</scope>
    <source>
        <strain evidence="16">KCTC 32337</strain>
    </source>
</reference>
<dbReference type="RefSeq" id="WP_191866655.1">
    <property type="nucleotide sequence ID" value="NZ_BMZC01000010.1"/>
</dbReference>
<feature type="chain" id="PRO_5034369971" evidence="13">
    <location>
        <begin position="34"/>
        <end position="820"/>
    </location>
</feature>
<dbReference type="InterPro" id="IPR036942">
    <property type="entry name" value="Beta-barrel_TonB_sf"/>
</dbReference>
<keyword evidence="6" id="KW-0408">Iron</keyword>
<evidence type="ECO:0000256" key="4">
    <source>
        <dbReference type="ARBA" id="ARBA00022496"/>
    </source>
</evidence>
<evidence type="ECO:0000256" key="12">
    <source>
        <dbReference type="RuleBase" id="RU003357"/>
    </source>
</evidence>
<comment type="subcellular location">
    <subcellularLocation>
        <location evidence="1 11">Cell outer membrane</location>
        <topology evidence="1 11">Multi-pass membrane protein</topology>
    </subcellularLocation>
</comment>
<keyword evidence="3 11" id="KW-1134">Transmembrane beta strand</keyword>
<keyword evidence="2 11" id="KW-0813">Transport</keyword>
<keyword evidence="7" id="KW-0406">Ion transport</keyword>
<dbReference type="GO" id="GO:0006826">
    <property type="term" value="P:iron ion transport"/>
    <property type="evidence" value="ECO:0007669"/>
    <property type="project" value="UniProtKB-KW"/>
</dbReference>
<keyword evidence="13" id="KW-0732">Signal</keyword>
<evidence type="ECO:0000256" key="1">
    <source>
        <dbReference type="ARBA" id="ARBA00004571"/>
    </source>
</evidence>
<keyword evidence="9 11" id="KW-0472">Membrane</keyword>
<evidence type="ECO:0000256" key="6">
    <source>
        <dbReference type="ARBA" id="ARBA00023004"/>
    </source>
</evidence>
<name>A0A8H9IHG2_9ALTE</name>
<dbReference type="EMBL" id="BMZC01000010">
    <property type="protein sequence ID" value="GGZ72336.1"/>
    <property type="molecule type" value="Genomic_DNA"/>
</dbReference>
<keyword evidence="10 11" id="KW-0998">Cell outer membrane</keyword>
<dbReference type="PANTHER" id="PTHR32552">
    <property type="entry name" value="FERRICHROME IRON RECEPTOR-RELATED"/>
    <property type="match status" value="1"/>
</dbReference>
<evidence type="ECO:0000256" key="10">
    <source>
        <dbReference type="ARBA" id="ARBA00023237"/>
    </source>
</evidence>
<keyword evidence="8 12" id="KW-0798">TonB box</keyword>
<evidence type="ECO:0000256" key="2">
    <source>
        <dbReference type="ARBA" id="ARBA00022448"/>
    </source>
</evidence>
<feature type="signal peptide" evidence="13">
    <location>
        <begin position="1"/>
        <end position="33"/>
    </location>
</feature>
<dbReference type="Gene3D" id="2.40.170.20">
    <property type="entry name" value="TonB-dependent receptor, beta-barrel domain"/>
    <property type="match status" value="2"/>
</dbReference>
<dbReference type="Pfam" id="PF00593">
    <property type="entry name" value="TonB_dep_Rec_b-barrel"/>
    <property type="match status" value="1"/>
</dbReference>
<sequence length="820" mass="89479">MKNNTPNTLALRMPSAAVSLLSLSIFAGLSAHAESQLDIEEITITGRKMEEGLQHAPIAISAFSELELENRGAVDITDVAAASPNVHFQTGGSTSGMSAAPTVFIRGIGQSDFNVNNDPAVGMYIDGIYLGRMLGSLTDLMDLDRVEVLRGPQGTLFGRNSIGGAINLISKKPDPAQGFEGNVSLAVGENGYRFLKASSSIPISEHVAARVGGFYRERDGYVDAVQYDDLQLGGEDVWGVRGALRFELSDDMSIDFAADWSKRQDPPAAILPTQLGNISAEPGSGNVAGDDRSTFPSAFRFNTGLAHFAGASVPSPNAAWVSTDTATCSDASLVNTSLDCYGNAHILGNDKVNSLWVDKEGNKITPEQKLDAGGASLIFSWDMDIGTLTVTSAYREMDASFTNDNDFTPYVIFQNDNDDFEQSQYSHEFQLSGKISESLSYVTGLYYFNEDAQQDVSLITPLLPPAGAAPAAATLPFFQTIERKVENTSKAAYAQLVYGISETLDLTLGARYTKNDKMVDLNLFRGDKTAPWFTVQQRDEQSAEETNVLVNLSWDYSDDVMLYGQFSNGFRDGGWPVRFPGLPEGIPDLDTVEFGSEQVDSFELGIKSMMLDGVLRLNAAVFQTDYQDMQLEFSDPVLNGAPNTSNLGEASISGFEAELNYVATDNLRFDVSIGFLDSSLDSILGGELVSGADNTLTTITTANQLPYNPDWQIAFGVNHTFDFTSGAFMRSRIDWMYTDDQFYSIENSPRNAQSSYSTVNASVTYITSEEDWEFTLGAKNLTDEEYATTSRTQADSGSSFENRARPREIYLQARYRFYAD</sequence>
<keyword evidence="5 11" id="KW-0812">Transmembrane</keyword>
<evidence type="ECO:0000256" key="11">
    <source>
        <dbReference type="PROSITE-ProRule" id="PRU01360"/>
    </source>
</evidence>
<dbReference type="GO" id="GO:0009279">
    <property type="term" value="C:cell outer membrane"/>
    <property type="evidence" value="ECO:0007669"/>
    <property type="project" value="UniProtKB-SubCell"/>
</dbReference>
<dbReference type="InterPro" id="IPR012910">
    <property type="entry name" value="Plug_dom"/>
</dbReference>
<evidence type="ECO:0000256" key="13">
    <source>
        <dbReference type="SAM" id="SignalP"/>
    </source>
</evidence>
<dbReference type="InterPro" id="IPR000531">
    <property type="entry name" value="Beta-barrel_TonB"/>
</dbReference>
<evidence type="ECO:0000259" key="14">
    <source>
        <dbReference type="Pfam" id="PF00593"/>
    </source>
</evidence>
<keyword evidence="4" id="KW-0410">Iron transport</keyword>
<evidence type="ECO:0000256" key="5">
    <source>
        <dbReference type="ARBA" id="ARBA00022692"/>
    </source>
</evidence>
<evidence type="ECO:0000256" key="9">
    <source>
        <dbReference type="ARBA" id="ARBA00023136"/>
    </source>
</evidence>
<dbReference type="PANTHER" id="PTHR32552:SF81">
    <property type="entry name" value="TONB-DEPENDENT OUTER MEMBRANE RECEPTOR"/>
    <property type="match status" value="1"/>
</dbReference>
<dbReference type="PROSITE" id="PS52016">
    <property type="entry name" value="TONB_DEPENDENT_REC_3"/>
    <property type="match status" value="1"/>
</dbReference>
<protein>
    <submittedName>
        <fullName evidence="16">TonB-dependent receptor</fullName>
    </submittedName>
</protein>
<evidence type="ECO:0000256" key="8">
    <source>
        <dbReference type="ARBA" id="ARBA00023077"/>
    </source>
</evidence>
<dbReference type="AlphaFoldDB" id="A0A8H9IHG2"/>
<evidence type="ECO:0000313" key="17">
    <source>
        <dbReference type="Proteomes" id="UP000622604"/>
    </source>
</evidence>
<proteinExistence type="inferred from homology"/>
<dbReference type="Proteomes" id="UP000622604">
    <property type="component" value="Unassembled WGS sequence"/>
</dbReference>
<feature type="domain" description="TonB-dependent receptor plug" evidence="15">
    <location>
        <begin position="54"/>
        <end position="165"/>
    </location>
</feature>
<dbReference type="Pfam" id="PF07715">
    <property type="entry name" value="Plug"/>
    <property type="match status" value="1"/>
</dbReference>
<reference evidence="16" key="1">
    <citation type="journal article" date="2014" name="Int. J. Syst. Evol. Microbiol.">
        <title>Complete genome sequence of Corynebacterium casei LMG S-19264T (=DSM 44701T), isolated from a smear-ripened cheese.</title>
        <authorList>
            <consortium name="US DOE Joint Genome Institute (JGI-PGF)"/>
            <person name="Walter F."/>
            <person name="Albersmeier A."/>
            <person name="Kalinowski J."/>
            <person name="Ruckert C."/>
        </authorList>
    </citation>
    <scope>NUCLEOTIDE SEQUENCE</scope>
    <source>
        <strain evidence="16">KCTC 32337</strain>
    </source>
</reference>